<dbReference type="InterPro" id="IPR006544">
    <property type="entry name" value="P-type_TPase_V"/>
</dbReference>
<evidence type="ECO:0000256" key="3">
    <source>
        <dbReference type="ARBA" id="ARBA00022723"/>
    </source>
</evidence>
<evidence type="ECO:0000313" key="8">
    <source>
        <dbReference type="EMBL" id="VDM54403.1"/>
    </source>
</evidence>
<dbReference type="GO" id="GO:0140358">
    <property type="term" value="F:P-type transmembrane transporter activity"/>
    <property type="evidence" value="ECO:0007669"/>
    <property type="project" value="InterPro"/>
</dbReference>
<dbReference type="WBParaSite" id="ACOC_0000281701-mRNA-1">
    <property type="protein sequence ID" value="ACOC_0000281701-mRNA-1"/>
    <property type="gene ID" value="ACOC_0000281701"/>
</dbReference>
<evidence type="ECO:0000256" key="1">
    <source>
        <dbReference type="ARBA" id="ARBA00004141"/>
    </source>
</evidence>
<keyword evidence="7" id="KW-1278">Translocase</keyword>
<keyword evidence="3" id="KW-0479">Metal-binding</keyword>
<evidence type="ECO:0000256" key="5">
    <source>
        <dbReference type="ARBA" id="ARBA00022840"/>
    </source>
</evidence>
<dbReference type="OrthoDB" id="48943at2759"/>
<keyword evidence="2" id="KW-0597">Phosphoprotein</keyword>
<evidence type="ECO:0000313" key="9">
    <source>
        <dbReference type="Proteomes" id="UP000267027"/>
    </source>
</evidence>
<gene>
    <name evidence="8" type="ORF">ACOC_LOCUS2818</name>
</gene>
<accession>A0A0R3PF86</accession>
<dbReference type="Gene3D" id="2.70.150.10">
    <property type="entry name" value="Calcium-transporting ATPase, cytoplasmic transduction domain A"/>
    <property type="match status" value="1"/>
</dbReference>
<dbReference type="GO" id="GO:0019829">
    <property type="term" value="F:ATPase-coupled monoatomic cation transmembrane transporter activity"/>
    <property type="evidence" value="ECO:0007669"/>
    <property type="project" value="TreeGrafter"/>
</dbReference>
<dbReference type="PANTHER" id="PTHR45630">
    <property type="entry name" value="CATION-TRANSPORTING ATPASE-RELATED"/>
    <property type="match status" value="1"/>
</dbReference>
<keyword evidence="5" id="KW-0067">ATP-binding</keyword>
<protein>
    <submittedName>
        <fullName evidence="10">SAC domain-containing protein</fullName>
    </submittedName>
</protein>
<organism evidence="10">
    <name type="scientific">Angiostrongylus costaricensis</name>
    <name type="common">Nematode worm</name>
    <dbReference type="NCBI Taxonomy" id="334426"/>
    <lineage>
        <taxon>Eukaryota</taxon>
        <taxon>Metazoa</taxon>
        <taxon>Ecdysozoa</taxon>
        <taxon>Nematoda</taxon>
        <taxon>Chromadorea</taxon>
        <taxon>Rhabditida</taxon>
        <taxon>Rhabditina</taxon>
        <taxon>Rhabditomorpha</taxon>
        <taxon>Strongyloidea</taxon>
        <taxon>Metastrongylidae</taxon>
        <taxon>Angiostrongylus</taxon>
    </lineage>
</organism>
<reference evidence="8 9" key="2">
    <citation type="submission" date="2018-11" db="EMBL/GenBank/DDBJ databases">
        <authorList>
            <consortium name="Pathogen Informatics"/>
        </authorList>
    </citation>
    <scope>NUCLEOTIDE SEQUENCE [LARGE SCALE GENOMIC DNA]</scope>
    <source>
        <strain evidence="8 9">Costa Rica</strain>
    </source>
</reference>
<dbReference type="AlphaFoldDB" id="A0A0R3PF86"/>
<evidence type="ECO:0000256" key="7">
    <source>
        <dbReference type="ARBA" id="ARBA00022967"/>
    </source>
</evidence>
<dbReference type="PANTHER" id="PTHR45630:SF8">
    <property type="entry name" value="CATION-TRANSPORTING ATPASE"/>
    <property type="match status" value="1"/>
</dbReference>
<dbReference type="GO" id="GO:0046872">
    <property type="term" value="F:metal ion binding"/>
    <property type="evidence" value="ECO:0007669"/>
    <property type="project" value="UniProtKB-KW"/>
</dbReference>
<dbReference type="STRING" id="334426.A0A0R3PF86"/>
<evidence type="ECO:0000313" key="10">
    <source>
        <dbReference type="WBParaSite" id="ACOC_0000281701-mRNA-1"/>
    </source>
</evidence>
<dbReference type="GO" id="GO:0016020">
    <property type="term" value="C:membrane"/>
    <property type="evidence" value="ECO:0007669"/>
    <property type="project" value="UniProtKB-SubCell"/>
</dbReference>
<dbReference type="Proteomes" id="UP000267027">
    <property type="component" value="Unassembled WGS sequence"/>
</dbReference>
<keyword evidence="4" id="KW-0547">Nucleotide-binding</keyword>
<keyword evidence="9" id="KW-1185">Reference proteome</keyword>
<evidence type="ECO:0000256" key="2">
    <source>
        <dbReference type="ARBA" id="ARBA00022553"/>
    </source>
</evidence>
<evidence type="ECO:0000256" key="6">
    <source>
        <dbReference type="ARBA" id="ARBA00022842"/>
    </source>
</evidence>
<dbReference type="GO" id="GO:0005524">
    <property type="term" value="F:ATP binding"/>
    <property type="evidence" value="ECO:0007669"/>
    <property type="project" value="UniProtKB-KW"/>
</dbReference>
<name>A0A0R3PF86_ANGCS</name>
<reference evidence="10" key="1">
    <citation type="submission" date="2017-02" db="UniProtKB">
        <authorList>
            <consortium name="WormBaseParasite"/>
        </authorList>
    </citation>
    <scope>IDENTIFICATION</scope>
</reference>
<dbReference type="GO" id="GO:0006874">
    <property type="term" value="P:intracellular calcium ion homeostasis"/>
    <property type="evidence" value="ECO:0007669"/>
    <property type="project" value="TreeGrafter"/>
</dbReference>
<dbReference type="GO" id="GO:0015203">
    <property type="term" value="F:polyamine transmembrane transporter activity"/>
    <property type="evidence" value="ECO:0007669"/>
    <property type="project" value="TreeGrafter"/>
</dbReference>
<evidence type="ECO:0000256" key="4">
    <source>
        <dbReference type="ARBA" id="ARBA00022741"/>
    </source>
</evidence>
<comment type="subcellular location">
    <subcellularLocation>
        <location evidence="1">Membrane</location>
        <topology evidence="1">Multi-pass membrane protein</topology>
    </subcellularLocation>
</comment>
<dbReference type="EMBL" id="UYYA01000646">
    <property type="protein sequence ID" value="VDM54403.1"/>
    <property type="molecule type" value="Genomic_DNA"/>
</dbReference>
<sequence>MVARHITLLDPSTVALTPTHDDDEEYKRLFIETHSKHILFSGTHILQTRFYQGKEVKAIVLRTGYSTLKGQLVRSIMYQKPVDFRYTKDLFKVGG</sequence>
<proteinExistence type="predicted"/>
<keyword evidence="6" id="KW-0460">Magnesium</keyword>